<dbReference type="InterPro" id="IPR000571">
    <property type="entry name" value="Znf_CCCH"/>
</dbReference>
<evidence type="ECO:0000256" key="11">
    <source>
        <dbReference type="PROSITE-ProRule" id="PRU00723"/>
    </source>
</evidence>
<comment type="similarity">
    <text evidence="10">Belongs to the protein kinase superfamily. PAN3 family.</text>
</comment>
<dbReference type="GO" id="GO:0008143">
    <property type="term" value="F:poly(A) binding"/>
    <property type="evidence" value="ECO:0007669"/>
    <property type="project" value="TreeGrafter"/>
</dbReference>
<reference evidence="15" key="1">
    <citation type="journal article" date="2020" name="Stud. Mycol.">
        <title>101 Dothideomycetes genomes: a test case for predicting lifestyles and emergence of pathogens.</title>
        <authorList>
            <person name="Haridas S."/>
            <person name="Albert R."/>
            <person name="Binder M."/>
            <person name="Bloem J."/>
            <person name="Labutti K."/>
            <person name="Salamov A."/>
            <person name="Andreopoulos B."/>
            <person name="Baker S."/>
            <person name="Barry K."/>
            <person name="Bills G."/>
            <person name="Bluhm B."/>
            <person name="Cannon C."/>
            <person name="Castanera R."/>
            <person name="Culley D."/>
            <person name="Daum C."/>
            <person name="Ezra D."/>
            <person name="Gonzalez J."/>
            <person name="Henrissat B."/>
            <person name="Kuo A."/>
            <person name="Liang C."/>
            <person name="Lipzen A."/>
            <person name="Lutzoni F."/>
            <person name="Magnuson J."/>
            <person name="Mondo S."/>
            <person name="Nolan M."/>
            <person name="Ohm R."/>
            <person name="Pangilinan J."/>
            <person name="Park H.-J."/>
            <person name="Ramirez L."/>
            <person name="Alfaro M."/>
            <person name="Sun H."/>
            <person name="Tritt A."/>
            <person name="Yoshinaga Y."/>
            <person name="Zwiers L.-H."/>
            <person name="Turgeon B."/>
            <person name="Goodwin S."/>
            <person name="Spatafora J."/>
            <person name="Crous P."/>
            <person name="Grigoriev I."/>
        </authorList>
    </citation>
    <scope>NUCLEOTIDE SEQUENCE</scope>
    <source>
        <strain evidence="15">ATCC 16933</strain>
    </source>
</reference>
<dbReference type="PANTHER" id="PTHR12272">
    <property type="entry name" value="DEADENYLATION COMPLEX SUBUNIT PAN3"/>
    <property type="match status" value="1"/>
</dbReference>
<dbReference type="GO" id="GO:0004672">
    <property type="term" value="F:protein kinase activity"/>
    <property type="evidence" value="ECO:0007669"/>
    <property type="project" value="InterPro"/>
</dbReference>
<dbReference type="InterPro" id="IPR000719">
    <property type="entry name" value="Prot_kinase_dom"/>
</dbReference>
<keyword evidence="3 10" id="KW-0507">mRNA processing</keyword>
<feature type="compositionally biased region" description="Polar residues" evidence="12">
    <location>
        <begin position="77"/>
        <end position="86"/>
    </location>
</feature>
<feature type="binding site" evidence="10">
    <location>
        <position position="309"/>
    </location>
    <ligand>
        <name>ATP</name>
        <dbReference type="ChEBI" id="CHEBI:30616"/>
    </ligand>
</feature>
<feature type="zinc finger region" description="C3H1-type" evidence="11">
    <location>
        <begin position="27"/>
        <end position="56"/>
    </location>
</feature>
<dbReference type="Gene3D" id="1.10.510.10">
    <property type="entry name" value="Transferase(Phosphotransferase) domain 1"/>
    <property type="match status" value="1"/>
</dbReference>
<evidence type="ECO:0000256" key="2">
    <source>
        <dbReference type="ARBA" id="ARBA00022490"/>
    </source>
</evidence>
<feature type="region of interest" description="Knob domain" evidence="10">
    <location>
        <begin position="568"/>
        <end position="665"/>
    </location>
</feature>
<dbReference type="PROSITE" id="PS50011">
    <property type="entry name" value="PROTEIN_KINASE_DOM"/>
    <property type="match status" value="1"/>
</dbReference>
<dbReference type="Gene3D" id="1.20.5.5160">
    <property type="match status" value="1"/>
</dbReference>
<evidence type="ECO:0000313" key="15">
    <source>
        <dbReference type="EMBL" id="KAF2462013.1"/>
    </source>
</evidence>
<comment type="domain">
    <text evidence="10">The N-terminal zinc finger binds to poly(A) RNA.</text>
</comment>
<dbReference type="AlphaFoldDB" id="A0A6A6PF71"/>
<comment type="caution">
    <text evidence="10">Lacks conserved residue(s) required for the propagation of feature annotation.</text>
</comment>
<comment type="domain">
    <text evidence="10">Contains a pseudokinase domain. The protein kinase domain is predicted to be catalytically inactive because some of the residues important for catalytic activity are substituted and it lacks the equivalent of the binding site for a peptide substrate. However, it has retained an ATP-binding site and ATP-binding is required for mRNA degradation, stimulating the activity of the PAN2 nuclease in vitro. The nucleotide-binding site is juxtaposed to the RNase active site of PAN2 in the complex and may actually bind nucleosides of a poly(A) RNA rather than ATP, feeding the poly(A)-tail to the active site of the deadenylase and thus increasing the efficiency with which this distributive enzyme degrades oligo(A) RNAs.</text>
</comment>
<keyword evidence="8 10" id="KW-0067">ATP-binding</keyword>
<name>A0A6A6PF71_9PEZI</name>
<organism evidence="15 16">
    <name type="scientific">Lineolata rhizophorae</name>
    <dbReference type="NCBI Taxonomy" id="578093"/>
    <lineage>
        <taxon>Eukaryota</taxon>
        <taxon>Fungi</taxon>
        <taxon>Dikarya</taxon>
        <taxon>Ascomycota</taxon>
        <taxon>Pezizomycotina</taxon>
        <taxon>Dothideomycetes</taxon>
        <taxon>Dothideomycetes incertae sedis</taxon>
        <taxon>Lineolatales</taxon>
        <taxon>Lineolataceae</taxon>
        <taxon>Lineolata</taxon>
    </lineage>
</organism>
<feature type="domain" description="Protein kinase" evidence="13">
    <location>
        <begin position="280"/>
        <end position="524"/>
    </location>
</feature>
<dbReference type="FunFam" id="1.10.287.3700:FF:000001">
    <property type="entry name" value="PAN2-PAN3 deadenylation complex subunit PAN3"/>
    <property type="match status" value="1"/>
</dbReference>
<dbReference type="SUPFAM" id="SSF56112">
    <property type="entry name" value="Protein kinase-like (PK-like)"/>
    <property type="match status" value="1"/>
</dbReference>
<keyword evidence="9 10" id="KW-0175">Coiled coil</keyword>
<keyword evidence="16" id="KW-1185">Reference proteome</keyword>
<keyword evidence="2 10" id="KW-0963">Cytoplasm</keyword>
<evidence type="ECO:0000256" key="9">
    <source>
        <dbReference type="ARBA" id="ARBA00023054"/>
    </source>
</evidence>
<dbReference type="GO" id="GO:0031251">
    <property type="term" value="C:PAN complex"/>
    <property type="evidence" value="ECO:0007669"/>
    <property type="project" value="UniProtKB-UniRule"/>
</dbReference>
<dbReference type="InterPro" id="IPR041332">
    <property type="entry name" value="Pan3_CK"/>
</dbReference>
<evidence type="ECO:0000256" key="12">
    <source>
        <dbReference type="SAM" id="MobiDB-lite"/>
    </source>
</evidence>
<keyword evidence="5 10" id="KW-0547">Nucleotide-binding</keyword>
<keyword evidence="4 11" id="KW-0479">Metal-binding</keyword>
<comment type="function">
    <text evidence="10">Regulatory subunit of the poly(A)-nuclease (PAN) deadenylation complex, one of two cytoplasmic mRNA deadenylases involved in mRNA turnover. PAN specifically shortens poly(A) tails of RNA and the activity is stimulated by poly(A)-binding protein PAB1. PAN deadenylation is followed by rapid degradation of the shortened mRNA tails by the CCR4-NOT complex. Deadenylated mRNAs are then degraded by two alternative mechanisms, namely exosome-mediated 3'-5' exonucleolytic degradation, or deadenlyation-dependent mRNA decaping and subsequent 5'-3' exonucleolytic degradation by XRN1. May also be involved in post-transcriptional maturation of mRNA poly(A) tails. PAN3 acts as a positive regulator for PAN activity, recruiting the catalytic subunit PAN2 to mRNA via its interaction with RNA and with PAB1.</text>
</comment>
<feature type="binding site" evidence="10">
    <location>
        <begin position="358"/>
        <end position="365"/>
    </location>
    <ligand>
        <name>ATP</name>
        <dbReference type="ChEBI" id="CHEBI:30616"/>
    </ligand>
</feature>
<keyword evidence="7 11" id="KW-0862">Zinc</keyword>
<dbReference type="GO" id="GO:0000932">
    <property type="term" value="C:P-body"/>
    <property type="evidence" value="ECO:0007669"/>
    <property type="project" value="TreeGrafter"/>
</dbReference>
<comment type="subunit">
    <text evidence="10">Homodimer. Forms a heterotrimer with a catalytic subunit PAN2 to form the poly(A)-nuclease (PAN) deadenylation complex. Interacts (via PAM-2 motif) with poly(A)-binding protein PAB1 (via PABC domain), conferring substrate specificity of the enzyme complex.</text>
</comment>
<dbReference type="GO" id="GO:0005524">
    <property type="term" value="F:ATP binding"/>
    <property type="evidence" value="ECO:0007669"/>
    <property type="project" value="UniProtKB-UniRule"/>
</dbReference>
<sequence length="665" mass="73628">MATSLGDSLNDARRGVPSPRPPKGRENAKNTLCRNVTIFGHCKYANSGCAFNHDPSKFGNSPNSHQNDSAKKKFNVDSPSFTPLQPASNGASSSSRSATISPKAANAAVFTPKRAPAKTNLVSPQPQPKDMNTDWGSHDFPDFVPQTFDTSQLAADPTASAAAMNSYDPFSVSSTMAGLGGASHQASLNPYSQDAANLGGAAYFQSTNTFTQPLQYHLYAPLGPHRENLAPYQRTVHDFFIPDNLREELQRKAEATLQVLPNSTLPSVDHFHSLVPLDTTNQKNAALFGYPSWVYKAMSSQDGNYYTLRRLEGYRLTNEKAIRSIDPWKRLDNGSIVTILDAFTTRAFGDSSLIIVTDYHPLAKSLAEHHFNFNQRFQGNRSPQNFILEQVLWSYIVQIASALKTIHSHGLASRMIHPSKILLTSKNRIRLNACAVLDIVQYDNPRSITDLQQEDLVQLGRLILSLATNSPNAMLNIPKSMEQVSRIYSEQMHECLKWLLSPGPSASTPQSPSANALLNIDAFLAGISTQMASVLNASLNAEDTLLSSVNRELENSRLVRLLTKLNFVNERPEFENAPQWSETGERYYLKLFRDYVFHQVDAAGHPVIDLGHVLGVLNKLDAGTEEKIMLVSRDEQNCFVVTYKEIKRSLEMAFQDLIKASRGGR</sequence>
<dbReference type="Gene3D" id="1.10.287.3700">
    <property type="match status" value="1"/>
</dbReference>
<feature type="domain" description="C3H1-type" evidence="14">
    <location>
        <begin position="27"/>
        <end position="56"/>
    </location>
</feature>
<evidence type="ECO:0000259" key="13">
    <source>
        <dbReference type="PROSITE" id="PS50011"/>
    </source>
</evidence>
<dbReference type="FunFam" id="1.10.510.10:FF:000520">
    <property type="entry name" value="PAN2-PAN3 deadenylation complex subunit PAN3"/>
    <property type="match status" value="1"/>
</dbReference>
<dbReference type="GO" id="GO:0006397">
    <property type="term" value="P:mRNA processing"/>
    <property type="evidence" value="ECO:0007669"/>
    <property type="project" value="UniProtKB-KW"/>
</dbReference>
<feature type="compositionally biased region" description="Low complexity" evidence="12">
    <location>
        <begin position="87"/>
        <end position="101"/>
    </location>
</feature>
<evidence type="ECO:0000256" key="7">
    <source>
        <dbReference type="ARBA" id="ARBA00022833"/>
    </source>
</evidence>
<evidence type="ECO:0000256" key="1">
    <source>
        <dbReference type="ARBA" id="ARBA00004496"/>
    </source>
</evidence>
<dbReference type="Gene3D" id="6.10.250.3160">
    <property type="match status" value="1"/>
</dbReference>
<dbReference type="Pfam" id="PF18101">
    <property type="entry name" value="Pan3_CK"/>
    <property type="match status" value="1"/>
</dbReference>
<dbReference type="PANTHER" id="PTHR12272:SF11">
    <property type="entry name" value="PAN2-PAN3 DEADENYLATION COMPLEX SUBUNIT PAN3"/>
    <property type="match status" value="1"/>
</dbReference>
<feature type="region of interest" description="Disordered" evidence="12">
    <location>
        <begin position="60"/>
        <end position="101"/>
    </location>
</feature>
<keyword evidence="6 11" id="KW-0863">Zinc-finger</keyword>
<feature type="coiled-coil region" evidence="10">
    <location>
        <begin position="529"/>
        <end position="567"/>
    </location>
</feature>
<evidence type="ECO:0000256" key="4">
    <source>
        <dbReference type="ARBA" id="ARBA00022723"/>
    </source>
</evidence>
<proteinExistence type="inferred from homology"/>
<accession>A0A6A6PF71</accession>
<dbReference type="PROSITE" id="PS50103">
    <property type="entry name" value="ZF_C3H1"/>
    <property type="match status" value="1"/>
</dbReference>
<protein>
    <recommendedName>
        <fullName evidence="10">PAN2-PAN3 deadenylation complex subunit PAN3</fullName>
    </recommendedName>
    <alternativeName>
        <fullName evidence="10">PAB1P-dependent poly(A)-specific ribonuclease</fullName>
    </alternativeName>
    <alternativeName>
        <fullName evidence="10">Poly(A)-nuclease deadenylation complex subunit 3</fullName>
        <shortName evidence="10">PAN deadenylation complex subunit 3</shortName>
    </alternativeName>
</protein>
<evidence type="ECO:0000256" key="6">
    <source>
        <dbReference type="ARBA" id="ARBA00022771"/>
    </source>
</evidence>
<dbReference type="Pfam" id="PF25586">
    <property type="entry name" value="zf-CCCH_PAN3"/>
    <property type="match status" value="1"/>
</dbReference>
<dbReference type="InterPro" id="IPR011009">
    <property type="entry name" value="Kinase-like_dom_sf"/>
</dbReference>
<dbReference type="EMBL" id="MU001670">
    <property type="protein sequence ID" value="KAF2462013.1"/>
    <property type="molecule type" value="Genomic_DNA"/>
</dbReference>
<gene>
    <name evidence="10" type="primary">PAN3</name>
    <name evidence="15" type="ORF">BDY21DRAFT_5766</name>
</gene>
<comment type="domain">
    <text evidence="10">The pseudokinase domain, the coiled-coil (CC), and C-terminal knob domain (CK) form a structural unit (PKC) that forms an extensive high-affinity interaction surface for PAN2.</text>
</comment>
<dbReference type="InterPro" id="IPR030844">
    <property type="entry name" value="PAN3"/>
</dbReference>
<dbReference type="OrthoDB" id="204958at2759"/>
<evidence type="ECO:0000256" key="8">
    <source>
        <dbReference type="ARBA" id="ARBA00022840"/>
    </source>
</evidence>
<feature type="region of interest" description="Disordered" evidence="12">
    <location>
        <begin position="1"/>
        <end position="29"/>
    </location>
</feature>
<evidence type="ECO:0000256" key="3">
    <source>
        <dbReference type="ARBA" id="ARBA00022664"/>
    </source>
</evidence>
<dbReference type="HAMAP" id="MF_03181">
    <property type="entry name" value="PAN3"/>
    <property type="match status" value="1"/>
</dbReference>
<comment type="subcellular location">
    <subcellularLocation>
        <location evidence="1 10">Cytoplasm</location>
    </subcellularLocation>
</comment>
<evidence type="ECO:0000256" key="10">
    <source>
        <dbReference type="HAMAP-Rule" id="MF_03181"/>
    </source>
</evidence>
<evidence type="ECO:0000313" key="16">
    <source>
        <dbReference type="Proteomes" id="UP000799766"/>
    </source>
</evidence>
<dbReference type="Proteomes" id="UP000799766">
    <property type="component" value="Unassembled WGS sequence"/>
</dbReference>
<evidence type="ECO:0000259" key="14">
    <source>
        <dbReference type="PROSITE" id="PS50103"/>
    </source>
</evidence>
<dbReference type="GO" id="GO:0008270">
    <property type="term" value="F:zinc ion binding"/>
    <property type="evidence" value="ECO:0007669"/>
    <property type="project" value="UniProtKB-KW"/>
</dbReference>
<feature type="binding site" evidence="10">
    <location>
        <begin position="419"/>
        <end position="420"/>
    </location>
    <ligand>
        <name>ATP</name>
        <dbReference type="ChEBI" id="CHEBI:30616"/>
    </ligand>
</feature>
<dbReference type="GO" id="GO:0000289">
    <property type="term" value="P:nuclear-transcribed mRNA poly(A) tail shortening"/>
    <property type="evidence" value="ECO:0007669"/>
    <property type="project" value="UniProtKB-UniRule"/>
</dbReference>
<evidence type="ECO:0000256" key="5">
    <source>
        <dbReference type="ARBA" id="ARBA00022741"/>
    </source>
</evidence>